<evidence type="ECO:0000313" key="2">
    <source>
        <dbReference type="EMBL" id="MFC3914628.1"/>
    </source>
</evidence>
<evidence type="ECO:0008006" key="4">
    <source>
        <dbReference type="Google" id="ProtNLM"/>
    </source>
</evidence>
<dbReference type="Proteomes" id="UP001595692">
    <property type="component" value="Unassembled WGS sequence"/>
</dbReference>
<dbReference type="InterPro" id="IPR036410">
    <property type="entry name" value="HSP_DnaJ_Cys-rich_dom_sf"/>
</dbReference>
<gene>
    <name evidence="2" type="ORF">ACFOSS_14325</name>
</gene>
<name>A0ABV8CR55_9GAMM</name>
<accession>A0ABV8CR55</accession>
<evidence type="ECO:0000313" key="3">
    <source>
        <dbReference type="Proteomes" id="UP001595692"/>
    </source>
</evidence>
<dbReference type="SUPFAM" id="SSF57938">
    <property type="entry name" value="DnaJ/Hsp40 cysteine-rich domain"/>
    <property type="match status" value="1"/>
</dbReference>
<sequence length="185" mass="20030">MLPAGLAAVMFGVEQVIQDKNKCDALSLVVVVISGLLGLLTQSIWVALCLGVPLLLVINIIYYYCGEDYRARALRDQNRWDVWSRNLFSSRKSGTCFTCHGTGQVRKICRSCHGSGVYRPKCHRCSGTGRVYQRSVASGEPNLTSRGCPKCAGSGLAKLPCKRCAEKGGASVVCFKCGGSGIHYF</sequence>
<keyword evidence="1" id="KW-0812">Transmembrane</keyword>
<dbReference type="RefSeq" id="WP_377153716.1">
    <property type="nucleotide sequence ID" value="NZ_JBHSAF010000014.1"/>
</dbReference>
<reference evidence="3" key="1">
    <citation type="journal article" date="2019" name="Int. J. Syst. Evol. Microbiol.">
        <title>The Global Catalogue of Microorganisms (GCM) 10K type strain sequencing project: providing services to taxonomists for standard genome sequencing and annotation.</title>
        <authorList>
            <consortium name="The Broad Institute Genomics Platform"/>
            <consortium name="The Broad Institute Genome Sequencing Center for Infectious Disease"/>
            <person name="Wu L."/>
            <person name="Ma J."/>
        </authorList>
    </citation>
    <scope>NUCLEOTIDE SEQUENCE [LARGE SCALE GENOMIC DNA]</scope>
    <source>
        <strain evidence="3">CCUG 54939</strain>
    </source>
</reference>
<feature type="transmembrane region" description="Helical" evidence="1">
    <location>
        <begin position="44"/>
        <end position="65"/>
    </location>
</feature>
<keyword evidence="3" id="KW-1185">Reference proteome</keyword>
<keyword evidence="1" id="KW-1133">Transmembrane helix</keyword>
<dbReference type="EMBL" id="JBHSAF010000014">
    <property type="protein sequence ID" value="MFC3914628.1"/>
    <property type="molecule type" value="Genomic_DNA"/>
</dbReference>
<keyword evidence="1" id="KW-0472">Membrane</keyword>
<protein>
    <recommendedName>
        <fullName evidence="4">CR-type domain-containing protein</fullName>
    </recommendedName>
</protein>
<proteinExistence type="predicted"/>
<dbReference type="Gene3D" id="2.10.230.10">
    <property type="entry name" value="Heat shock protein DnaJ, cysteine-rich domain"/>
    <property type="match status" value="1"/>
</dbReference>
<evidence type="ECO:0000256" key="1">
    <source>
        <dbReference type="SAM" id="Phobius"/>
    </source>
</evidence>
<organism evidence="2 3">
    <name type="scientific">Pseudaeromonas sharmana</name>
    <dbReference type="NCBI Taxonomy" id="328412"/>
    <lineage>
        <taxon>Bacteria</taxon>
        <taxon>Pseudomonadati</taxon>
        <taxon>Pseudomonadota</taxon>
        <taxon>Gammaproteobacteria</taxon>
        <taxon>Aeromonadales</taxon>
        <taxon>Aeromonadaceae</taxon>
        <taxon>Pseudaeromonas</taxon>
    </lineage>
</organism>
<comment type="caution">
    <text evidence="2">The sequence shown here is derived from an EMBL/GenBank/DDBJ whole genome shotgun (WGS) entry which is preliminary data.</text>
</comment>